<keyword evidence="10" id="KW-0067">ATP-binding</keyword>
<dbReference type="FunFam" id="2.70.150.10:FF:000002">
    <property type="entry name" value="Copper-transporting ATPase 1, putative"/>
    <property type="match status" value="1"/>
</dbReference>
<keyword evidence="3 10" id="KW-0812">Transmembrane</keyword>
<feature type="transmembrane region" description="Helical" evidence="10">
    <location>
        <begin position="43"/>
        <end position="62"/>
    </location>
</feature>
<evidence type="ECO:0000256" key="1">
    <source>
        <dbReference type="ARBA" id="ARBA00004370"/>
    </source>
</evidence>
<evidence type="ECO:0000256" key="5">
    <source>
        <dbReference type="ARBA" id="ARBA00022967"/>
    </source>
</evidence>
<dbReference type="GO" id="GO:0005524">
    <property type="term" value="F:ATP binding"/>
    <property type="evidence" value="ECO:0007669"/>
    <property type="project" value="UniProtKB-UniRule"/>
</dbReference>
<protein>
    <recommendedName>
        <fullName evidence="8">P-type Zn(2+) transporter</fullName>
        <ecNumber evidence="8">7.2.2.12</ecNumber>
    </recommendedName>
</protein>
<gene>
    <name evidence="12" type="ordered locus">DvMF_1917</name>
</gene>
<dbReference type="AlphaFoldDB" id="B8DPZ6"/>
<dbReference type="NCBIfam" id="TIGR01525">
    <property type="entry name" value="ATPase-IB_hvy"/>
    <property type="match status" value="1"/>
</dbReference>
<evidence type="ECO:0000256" key="8">
    <source>
        <dbReference type="ARBA" id="ARBA00039097"/>
    </source>
</evidence>
<evidence type="ECO:0000256" key="2">
    <source>
        <dbReference type="ARBA" id="ARBA00006024"/>
    </source>
</evidence>
<feature type="transmembrane region" description="Helical" evidence="10">
    <location>
        <begin position="580"/>
        <end position="601"/>
    </location>
</feature>
<dbReference type="InterPro" id="IPR059000">
    <property type="entry name" value="ATPase_P-type_domA"/>
</dbReference>
<evidence type="ECO:0000256" key="10">
    <source>
        <dbReference type="RuleBase" id="RU362081"/>
    </source>
</evidence>
<dbReference type="KEGG" id="dvm:DvMF_1917"/>
<dbReference type="Gene3D" id="3.40.1110.10">
    <property type="entry name" value="Calcium-transporting ATPase, cytoplasmic domain N"/>
    <property type="match status" value="1"/>
</dbReference>
<dbReference type="PANTHER" id="PTHR48085">
    <property type="entry name" value="CADMIUM/ZINC-TRANSPORTING ATPASE HMA2-RELATED"/>
    <property type="match status" value="1"/>
</dbReference>
<comment type="subcellular location">
    <subcellularLocation>
        <location evidence="10">Cell membrane</location>
    </subcellularLocation>
    <subcellularLocation>
        <location evidence="1">Membrane</location>
    </subcellularLocation>
</comment>
<dbReference type="SFLD" id="SFLDF00027">
    <property type="entry name" value="p-type_atpase"/>
    <property type="match status" value="1"/>
</dbReference>
<dbReference type="InterPro" id="IPR023214">
    <property type="entry name" value="HAD_sf"/>
</dbReference>
<dbReference type="SUPFAM" id="SSF56784">
    <property type="entry name" value="HAD-like"/>
    <property type="match status" value="1"/>
</dbReference>
<feature type="domain" description="P-type ATPase A" evidence="11">
    <location>
        <begin position="127"/>
        <end position="228"/>
    </location>
</feature>
<evidence type="ECO:0000256" key="4">
    <source>
        <dbReference type="ARBA" id="ARBA00022723"/>
    </source>
</evidence>
<keyword evidence="10" id="KW-0547">Nucleotide-binding</keyword>
<dbReference type="OrthoDB" id="9763278at2"/>
<dbReference type="InterPro" id="IPR023298">
    <property type="entry name" value="ATPase_P-typ_TM_dom_sf"/>
</dbReference>
<dbReference type="EC" id="7.2.2.12" evidence="8"/>
<dbReference type="GO" id="GO:0016887">
    <property type="term" value="F:ATP hydrolysis activity"/>
    <property type="evidence" value="ECO:0007669"/>
    <property type="project" value="InterPro"/>
</dbReference>
<dbReference type="InterPro" id="IPR036412">
    <property type="entry name" value="HAD-like_sf"/>
</dbReference>
<dbReference type="PROSITE" id="PS00154">
    <property type="entry name" value="ATPASE_E1_E2"/>
    <property type="match status" value="1"/>
</dbReference>
<feature type="transmembrane region" description="Helical" evidence="10">
    <location>
        <begin position="20"/>
        <end position="37"/>
    </location>
</feature>
<evidence type="ECO:0000256" key="7">
    <source>
        <dbReference type="ARBA" id="ARBA00023136"/>
    </source>
</evidence>
<dbReference type="Gene3D" id="3.40.50.1000">
    <property type="entry name" value="HAD superfamily/HAD-like"/>
    <property type="match status" value="1"/>
</dbReference>
<dbReference type="GO" id="GO:0046872">
    <property type="term" value="F:metal ion binding"/>
    <property type="evidence" value="ECO:0007669"/>
    <property type="project" value="UniProtKB-KW"/>
</dbReference>
<feature type="transmembrane region" description="Helical" evidence="10">
    <location>
        <begin position="244"/>
        <end position="263"/>
    </location>
</feature>
<keyword evidence="5" id="KW-1278">Translocase</keyword>
<dbReference type="InterPro" id="IPR023299">
    <property type="entry name" value="ATPase_P-typ_cyto_dom_N"/>
</dbReference>
<dbReference type="GO" id="GO:0005886">
    <property type="term" value="C:plasma membrane"/>
    <property type="evidence" value="ECO:0007669"/>
    <property type="project" value="UniProtKB-SubCell"/>
</dbReference>
<dbReference type="SUPFAM" id="SSF81653">
    <property type="entry name" value="Calcium ATPase, transduction domain A"/>
    <property type="match status" value="1"/>
</dbReference>
<sequence length="650" mass="65638">MIGRFACPGSYRELISSRETLLCLLGGVLAAVSWVASLSGAPAWLAAALALTGAAINGLPIVKGAVEGLMEKQVNVDELVSIALIASVAQGEYLSAAIVACIMKAGSLVEGFLSDAARRSIKALASVTPDTATIIVPGGRERTVPASEVRVGQQLRVRPGERIPVDAVILSGITAVDESSITGEPLPRSCTTDDKVLAGTMNYNGVIVVEAQRVGEDTTIGKVVRLVEEAEAHNPRAARLVDKYAQWFTPVVLACAAAAWAVSGESSRAVAVLIAGCPCALLMAAPTAAVAAVGRAARAGIIVRGGQALEKVAAATLVLFDKTGTLTYGRPELDEVLPVPGMTEERLLALAAGAEGGGTHPIARAIVAGAQARSVAPAAAEGAFTEVGVGVRATVDGHAVEVCGVTAEVEAELSQRAPGLAQPLAALRSRGATALLVRVDTAPAGLLAVTDTLRSGARASVSGLRAAGLAHAGMLSGDHETAAARIAAEAGMDYWRAGLKPADKLASIRTQQQSGATVIFVGDGINDAPALAGADVGVAMGGAGTDVALETADVALTHDDIGRLPFLVRLSRRAISLIKINIGLGVLFNALSILGSGYGLLSPVMASVFHNVGSVIVVISSASLAFFDDGEPGQPACPAPAVPAAGGKAV</sequence>
<reference evidence="12" key="1">
    <citation type="submission" date="2008-10" db="EMBL/GenBank/DDBJ databases">
        <title>Complete sequence of Desulfovibrio vulgaris str. 'Miyazaki F'.</title>
        <authorList>
            <person name="Lucas S."/>
            <person name="Copeland A."/>
            <person name="Lapidus A."/>
            <person name="Glavina del Rio T."/>
            <person name="Dalin E."/>
            <person name="Tice H."/>
            <person name="Bruce D."/>
            <person name="Goodwin L."/>
            <person name="Pitluck S."/>
            <person name="Sims D."/>
            <person name="Brettin T."/>
            <person name="Detter J.C."/>
            <person name="Han C."/>
            <person name="Larimer F."/>
            <person name="Land M."/>
            <person name="Hauser L."/>
            <person name="Kyrpides N."/>
            <person name="Mikhailova N."/>
            <person name="Hazen T.C."/>
            <person name="Richardson P."/>
        </authorList>
    </citation>
    <scope>NUCLEOTIDE SEQUENCE</scope>
    <source>
        <strain evidence="12">Miyazaki F</strain>
    </source>
</reference>
<dbReference type="EMBL" id="CP001197">
    <property type="protein sequence ID" value="ACL08860.1"/>
    <property type="molecule type" value="Genomic_DNA"/>
</dbReference>
<dbReference type="PRINTS" id="PR00941">
    <property type="entry name" value="CDATPASE"/>
</dbReference>
<dbReference type="InterPro" id="IPR027256">
    <property type="entry name" value="P-typ_ATPase_IB"/>
</dbReference>
<dbReference type="Gene3D" id="2.70.150.10">
    <property type="entry name" value="Calcium-transporting ATPase, cytoplasmic transduction domain A"/>
    <property type="match status" value="1"/>
</dbReference>
<dbReference type="HOGENOM" id="CLU_001771_6_4_7"/>
<evidence type="ECO:0000256" key="9">
    <source>
        <dbReference type="ARBA" id="ARBA00047308"/>
    </source>
</evidence>
<dbReference type="STRING" id="883.DvMF_1917"/>
<dbReference type="PRINTS" id="PR00119">
    <property type="entry name" value="CATATPASE"/>
</dbReference>
<dbReference type="Pfam" id="PF00122">
    <property type="entry name" value="E1-E2_ATPase"/>
    <property type="match status" value="1"/>
</dbReference>
<comment type="catalytic activity">
    <reaction evidence="9">
        <text>Zn(2+)(in) + ATP + H2O = Zn(2+)(out) + ADP + phosphate + H(+)</text>
        <dbReference type="Rhea" id="RHEA:20621"/>
        <dbReference type="ChEBI" id="CHEBI:15377"/>
        <dbReference type="ChEBI" id="CHEBI:15378"/>
        <dbReference type="ChEBI" id="CHEBI:29105"/>
        <dbReference type="ChEBI" id="CHEBI:30616"/>
        <dbReference type="ChEBI" id="CHEBI:43474"/>
        <dbReference type="ChEBI" id="CHEBI:456216"/>
        <dbReference type="EC" id="7.2.2.12"/>
    </reaction>
</comment>
<evidence type="ECO:0000256" key="6">
    <source>
        <dbReference type="ARBA" id="ARBA00022989"/>
    </source>
</evidence>
<dbReference type="PROSITE" id="PS01229">
    <property type="entry name" value="COF_2"/>
    <property type="match status" value="1"/>
</dbReference>
<dbReference type="SFLD" id="SFLDG00002">
    <property type="entry name" value="C1.7:_P-type_atpase_like"/>
    <property type="match status" value="1"/>
</dbReference>
<keyword evidence="10" id="KW-1003">Cell membrane</keyword>
<name>B8DPZ6_NITV9</name>
<dbReference type="Pfam" id="PF00702">
    <property type="entry name" value="Hydrolase"/>
    <property type="match status" value="1"/>
</dbReference>
<keyword evidence="7 10" id="KW-0472">Membrane</keyword>
<comment type="similarity">
    <text evidence="2 10">Belongs to the cation transport ATPase (P-type) (TC 3.A.3) family. Type IB subfamily.</text>
</comment>
<organism evidence="12">
    <name type="scientific">Nitratidesulfovibrio vulgaris (strain DSM 19637 / Miyazaki F)</name>
    <name type="common">Desulfovibrio vulgaris</name>
    <dbReference type="NCBI Taxonomy" id="883"/>
    <lineage>
        <taxon>Bacteria</taxon>
        <taxon>Pseudomonadati</taxon>
        <taxon>Thermodesulfobacteriota</taxon>
        <taxon>Desulfovibrionia</taxon>
        <taxon>Desulfovibrionales</taxon>
        <taxon>Desulfovibrionaceae</taxon>
        <taxon>Nitratidesulfovibrio</taxon>
    </lineage>
</organism>
<feature type="transmembrane region" description="Helical" evidence="10">
    <location>
        <begin position="269"/>
        <end position="294"/>
    </location>
</feature>
<dbReference type="NCBIfam" id="TIGR01494">
    <property type="entry name" value="ATPase_P-type"/>
    <property type="match status" value="1"/>
</dbReference>
<accession>B8DPZ6</accession>
<dbReference type="InterPro" id="IPR051014">
    <property type="entry name" value="Cation_Transport_ATPase_IB"/>
</dbReference>
<dbReference type="SUPFAM" id="SSF81665">
    <property type="entry name" value="Calcium ATPase, transmembrane domain M"/>
    <property type="match status" value="1"/>
</dbReference>
<keyword evidence="6 10" id="KW-1133">Transmembrane helix</keyword>
<dbReference type="InterPro" id="IPR001757">
    <property type="entry name" value="P_typ_ATPase"/>
</dbReference>
<proteinExistence type="inferred from homology"/>
<evidence type="ECO:0000313" key="12">
    <source>
        <dbReference type="EMBL" id="ACL08860.1"/>
    </source>
</evidence>
<evidence type="ECO:0000259" key="11">
    <source>
        <dbReference type="Pfam" id="PF00122"/>
    </source>
</evidence>
<dbReference type="InterPro" id="IPR018303">
    <property type="entry name" value="ATPase_P-typ_P_site"/>
</dbReference>
<dbReference type="GO" id="GO:0016463">
    <property type="term" value="F:P-type zinc transporter activity"/>
    <property type="evidence" value="ECO:0007669"/>
    <property type="project" value="UniProtKB-EC"/>
</dbReference>
<dbReference type="InterPro" id="IPR008250">
    <property type="entry name" value="ATPase_P-typ_transduc_dom_A_sf"/>
</dbReference>
<evidence type="ECO:0000256" key="3">
    <source>
        <dbReference type="ARBA" id="ARBA00022692"/>
    </source>
</evidence>
<dbReference type="InterPro" id="IPR044492">
    <property type="entry name" value="P_typ_ATPase_HD_dom"/>
</dbReference>
<keyword evidence="4 10" id="KW-0479">Metal-binding</keyword>
<dbReference type="PANTHER" id="PTHR48085:SF5">
    <property type="entry name" value="CADMIUM_ZINC-TRANSPORTING ATPASE HMA4-RELATED"/>
    <property type="match status" value="1"/>
</dbReference>
<dbReference type="SFLD" id="SFLDS00003">
    <property type="entry name" value="Haloacid_Dehalogenase"/>
    <property type="match status" value="1"/>
</dbReference>
<dbReference type="eggNOG" id="COG2217">
    <property type="taxonomic scope" value="Bacteria"/>
</dbReference>